<protein>
    <recommendedName>
        <fullName evidence="3">DH domain-containing protein</fullName>
    </recommendedName>
</protein>
<evidence type="ECO:0000313" key="4">
    <source>
        <dbReference type="EMBL" id="ATZ56050.1"/>
    </source>
</evidence>
<name>A0A384JZP1_BOTFB</name>
<dbReference type="InterPro" id="IPR057454">
    <property type="entry name" value="Bud3_C"/>
</dbReference>
<keyword evidence="1" id="KW-0175">Coiled coil</keyword>
<dbReference type="VEuPathDB" id="FungiDB:Bcin12g05880"/>
<evidence type="ECO:0000256" key="2">
    <source>
        <dbReference type="SAM" id="MobiDB-lite"/>
    </source>
</evidence>
<reference evidence="4 5" key="1">
    <citation type="journal article" date="2011" name="PLoS Genet.">
        <title>Genomic analysis of the necrotrophic fungal pathogens Sclerotinia sclerotiorum and Botrytis cinerea.</title>
        <authorList>
            <person name="Amselem J."/>
            <person name="Cuomo C.A."/>
            <person name="van Kan J.A."/>
            <person name="Viaud M."/>
            <person name="Benito E.P."/>
            <person name="Couloux A."/>
            <person name="Coutinho P.M."/>
            <person name="de Vries R.P."/>
            <person name="Dyer P.S."/>
            <person name="Fillinger S."/>
            <person name="Fournier E."/>
            <person name="Gout L."/>
            <person name="Hahn M."/>
            <person name="Kohn L."/>
            <person name="Lapalu N."/>
            <person name="Plummer K.M."/>
            <person name="Pradier J.M."/>
            <person name="Quevillon E."/>
            <person name="Sharon A."/>
            <person name="Simon A."/>
            <person name="ten Have A."/>
            <person name="Tudzynski B."/>
            <person name="Tudzynski P."/>
            <person name="Wincker P."/>
            <person name="Andrew M."/>
            <person name="Anthouard V."/>
            <person name="Beever R.E."/>
            <person name="Beffa R."/>
            <person name="Benoit I."/>
            <person name="Bouzid O."/>
            <person name="Brault B."/>
            <person name="Chen Z."/>
            <person name="Choquer M."/>
            <person name="Collemare J."/>
            <person name="Cotton P."/>
            <person name="Danchin E.G."/>
            <person name="Da Silva C."/>
            <person name="Gautier A."/>
            <person name="Giraud C."/>
            <person name="Giraud T."/>
            <person name="Gonzalez C."/>
            <person name="Grossetete S."/>
            <person name="Guldener U."/>
            <person name="Henrissat B."/>
            <person name="Howlett B.J."/>
            <person name="Kodira C."/>
            <person name="Kretschmer M."/>
            <person name="Lappartient A."/>
            <person name="Leroch M."/>
            <person name="Levis C."/>
            <person name="Mauceli E."/>
            <person name="Neuveglise C."/>
            <person name="Oeser B."/>
            <person name="Pearson M."/>
            <person name="Poulain J."/>
            <person name="Poussereau N."/>
            <person name="Quesneville H."/>
            <person name="Rascle C."/>
            <person name="Schumacher J."/>
            <person name="Segurens B."/>
            <person name="Sexton A."/>
            <person name="Silva E."/>
            <person name="Sirven C."/>
            <person name="Soanes D.M."/>
            <person name="Talbot N.J."/>
            <person name="Templeton M."/>
            <person name="Yandava C."/>
            <person name="Yarden O."/>
            <person name="Zeng Q."/>
            <person name="Rollins J.A."/>
            <person name="Lebrun M.H."/>
            <person name="Dickman M."/>
        </authorList>
    </citation>
    <scope>NUCLEOTIDE SEQUENCE [LARGE SCALE GENOMIC DNA]</scope>
    <source>
        <strain evidence="4 5">B05.10</strain>
    </source>
</reference>
<dbReference type="Pfam" id="PF25351">
    <property type="entry name" value="PH_BUD3_C"/>
    <property type="match status" value="1"/>
</dbReference>
<dbReference type="GeneID" id="5431753"/>
<dbReference type="RefSeq" id="XP_001551247.2">
    <property type="nucleotide sequence ID" value="XM_001551197.2"/>
</dbReference>
<evidence type="ECO:0000259" key="3">
    <source>
        <dbReference type="PROSITE" id="PS50010"/>
    </source>
</evidence>
<dbReference type="SMART" id="SM00325">
    <property type="entry name" value="RhoGEF"/>
    <property type="match status" value="1"/>
</dbReference>
<feature type="coiled-coil region" evidence="1">
    <location>
        <begin position="1391"/>
        <end position="1425"/>
    </location>
</feature>
<dbReference type="InterPro" id="IPR051492">
    <property type="entry name" value="Dynamin-Rho_GEF"/>
</dbReference>
<sequence length="1581" mass="174127">MVRVTDELALSLDHLNLFYTHDPHLSNLPVLIYHGPSTTTNSTLNSSRIQLHIFTAAGFQSYQRITISPNSPLYESVNYLPRDKQGDELCRGLAFGLFKYFKELPEVVKSGLILQVANTSRKQRPGSAPKLFGEQHAADLASSMVRVENTPDVTRDIEAALRIQNINYVDVDLVLPPGSISPFQELEGDLDEEEYPDLTLRQYGSYASLVKVFGEVAFLPTTKLRRAPSKPTSLNRSKSFQKDQKMALRREMGELVDTEERYVIKMHELVNHIADDFRAKAKSRAFGSFSPSEDDLQKLFPRCLDRILQINSTFLSAIRKVMDETEEEAMQDLETPIVSSTSSRYGGSGRLKDPTGALAFAKVLLEWFPQFSESYQQYIHASQEFPQIISSFMKQPSSFSSRVQATGEQRLRSAVIEPVQRLPRYSLFIDNIVNSLPVLHPALQPMLKARDIITSICSLDPPAADKSQVVNRLRYLVDAWPSTLHPQGRLITAVDTIELPPPYHAEVTTGSSAGITKEGILLLFADCIVLLKKNKDCLQTARGVMAEIDKPSAQTMMASVTAAAGGQKHLYDLSFTGWHVLGDTRVTSSEDNRCIWLTSLHELKDANMGRDRNQAATVRNFVLQGAYEAKASRLGEELIKARLEGRFSEAERETDRWSLRSIRPAGVHLYSAIFAEGVDDLVQGRREPAPVRLVVDHEKGTKGAPVGHYGVDIVANVTTLAGGEKYRLEVDGLNDRVYVDEVLPEYLMITFAKRVTDLLRLQHQISNPALSAPFISFYSKILKSIDVLCEGDRSKSYRPHSPVKILSSLLNSGFGGSPSTTSLNGLASPGKISRPMIIGKIPSLESPQIVRTASNRSLHSIQDFSDGKGSVRAPFEEGRPINPLVRLEETFTGYIAALQSRKGNVVGKNLRNRGAADELAVNALYNTFIENPFDTRAASETSFDVIFVAFEKFLRLAWKEQMGSVMSLDSLDALQERSIKLFPGDFNEYVRLIFGEMAPQNRRAFIAIIKLLADLLDGCGNDGDRGSLTVAFAELLVVDGEPHNYINLLDRVVEDSDKLFDDLGPGPGIGLGGGSNYGSVASRSIHSATGSITSNTSLRRRFADTVFRQASTKSDTDHRPSVWRTLSKTTRSVATGDQYASKPSLGRAHSIESPDRKTRPASRDRPTVMGAFDERPGSSDSIAPKSRLSTIGASPPPEDSNDNGTTRSSKKKRRSSLSDLKSLMAQATIGPMTPSPEQQPATTTPPNKIANSPPRTPSPVKVPASPLKITKVPANGSIMDRDRSLMYRSSPALKENLPIITSPDRIDRSMGNLTERAQNIMSSLDSTPFASPIKEQWRAGHNKTVSLSSNIPTLRGTPRDPSRPITSYANNLNGTIKSPQRLRLQSPQKLRERLQNEAKAINEAEASLQNELSKIGEEMAKLNAVSAIPRTSDIARLSEAVLLLETKIPNIVKDLNERNDAVKKELEVSLQASEFKVKGLDQLYKESSAENELLYEKFNAELGKIVKALRASRKGGAGGEDGNGVGGPMSAKEELVTRMRESSEEAARVKKENARLRREVLTLRTLLKGQEGAGAGAVAPQ</sequence>
<feature type="domain" description="DH" evidence="3">
    <location>
        <begin position="247"/>
        <end position="456"/>
    </location>
</feature>
<dbReference type="PANTHER" id="PTHR22834:SF21">
    <property type="entry name" value="GUANYL NUCLEOTIDE EXCHANGE FACTOR, PUTATIVE (AFU_ORTHOLOGUE AFUA_5G11890)-RELATED"/>
    <property type="match status" value="1"/>
</dbReference>
<dbReference type="GO" id="GO:0032955">
    <property type="term" value="P:regulation of division septum assembly"/>
    <property type="evidence" value="ECO:0007669"/>
    <property type="project" value="TreeGrafter"/>
</dbReference>
<dbReference type="PROSITE" id="PS50010">
    <property type="entry name" value="DH_2"/>
    <property type="match status" value="1"/>
</dbReference>
<dbReference type="GO" id="GO:0031991">
    <property type="term" value="P:regulation of actomyosin contractile ring contraction"/>
    <property type="evidence" value="ECO:0007669"/>
    <property type="project" value="TreeGrafter"/>
</dbReference>
<dbReference type="Pfam" id="PF00621">
    <property type="entry name" value="RhoGEF"/>
    <property type="match status" value="1"/>
</dbReference>
<dbReference type="SUPFAM" id="SSF48065">
    <property type="entry name" value="DBL homology domain (DH-domain)"/>
    <property type="match status" value="1"/>
</dbReference>
<reference evidence="4 5" key="2">
    <citation type="journal article" date="2012" name="Eukaryot. Cell">
        <title>Genome update of Botrytis cinerea strains B05.10 and T4.</title>
        <authorList>
            <person name="Staats M."/>
            <person name="van Kan J.A."/>
        </authorList>
    </citation>
    <scope>NUCLEOTIDE SEQUENCE [LARGE SCALE GENOMIC DNA]</scope>
    <source>
        <strain evidence="4 5">B05.10</strain>
    </source>
</reference>
<feature type="compositionally biased region" description="Polar residues" evidence="2">
    <location>
        <begin position="1235"/>
        <end position="1250"/>
    </location>
</feature>
<dbReference type="PANTHER" id="PTHR22834">
    <property type="entry name" value="NUCLEAR FUSION PROTEIN FUS2"/>
    <property type="match status" value="1"/>
</dbReference>
<proteinExistence type="predicted"/>
<evidence type="ECO:0000313" key="5">
    <source>
        <dbReference type="Proteomes" id="UP000001798"/>
    </source>
</evidence>
<keyword evidence="5" id="KW-1185">Reference proteome</keyword>
<dbReference type="KEGG" id="bfu:BCIN_12g05880"/>
<dbReference type="Gene3D" id="1.20.900.10">
    <property type="entry name" value="Dbl homology (DH) domain"/>
    <property type="match status" value="1"/>
</dbReference>
<dbReference type="GO" id="GO:0005085">
    <property type="term" value="F:guanyl-nucleotide exchange factor activity"/>
    <property type="evidence" value="ECO:0007669"/>
    <property type="project" value="InterPro"/>
</dbReference>
<feature type="compositionally biased region" description="Basic and acidic residues" evidence="2">
    <location>
        <begin position="1149"/>
        <end position="1177"/>
    </location>
</feature>
<gene>
    <name evidence="4" type="ORF">BCIN_12g05880</name>
</gene>
<accession>A0A384JZP1</accession>
<feature type="compositionally biased region" description="Polar residues" evidence="2">
    <location>
        <begin position="1124"/>
        <end position="1135"/>
    </location>
</feature>
<feature type="region of interest" description="Disordered" evidence="2">
    <location>
        <begin position="1110"/>
        <end position="1264"/>
    </location>
</feature>
<dbReference type="InterPro" id="IPR035899">
    <property type="entry name" value="DBL_dom_sf"/>
</dbReference>
<reference evidence="4 5" key="3">
    <citation type="journal article" date="2017" name="Mol. Plant Pathol.">
        <title>A gapless genome sequence of the fungus Botrytis cinerea.</title>
        <authorList>
            <person name="Van Kan J.A."/>
            <person name="Stassen J.H."/>
            <person name="Mosbach A."/>
            <person name="Van Der Lee T.A."/>
            <person name="Faino L."/>
            <person name="Farmer A.D."/>
            <person name="Papasotiriou D.G."/>
            <person name="Zhou S."/>
            <person name="Seidl M.F."/>
            <person name="Cottam E."/>
            <person name="Edel D."/>
            <person name="Hahn M."/>
            <person name="Schwartz D.C."/>
            <person name="Dietrich R.A."/>
            <person name="Widdison S."/>
            <person name="Scalliet G."/>
        </authorList>
    </citation>
    <scope>NUCLEOTIDE SEQUENCE [LARGE SCALE GENOMIC DNA]</scope>
    <source>
        <strain evidence="4 5">B05.10</strain>
    </source>
</reference>
<dbReference type="InterPro" id="IPR000219">
    <property type="entry name" value="DH_dom"/>
</dbReference>
<dbReference type="GO" id="GO:0005737">
    <property type="term" value="C:cytoplasm"/>
    <property type="evidence" value="ECO:0007669"/>
    <property type="project" value="TreeGrafter"/>
</dbReference>
<feature type="coiled-coil region" evidence="1">
    <location>
        <begin position="1532"/>
        <end position="1566"/>
    </location>
</feature>
<evidence type="ECO:0000256" key="1">
    <source>
        <dbReference type="SAM" id="Coils"/>
    </source>
</evidence>
<dbReference type="EMBL" id="CP009816">
    <property type="protein sequence ID" value="ATZ56050.1"/>
    <property type="molecule type" value="Genomic_DNA"/>
</dbReference>
<dbReference type="Proteomes" id="UP000001798">
    <property type="component" value="Chromosome 12"/>
</dbReference>
<organism evidence="4 5">
    <name type="scientific">Botryotinia fuckeliana (strain B05.10)</name>
    <name type="common">Noble rot fungus</name>
    <name type="synonym">Botrytis cinerea</name>
    <dbReference type="NCBI Taxonomy" id="332648"/>
    <lineage>
        <taxon>Eukaryota</taxon>
        <taxon>Fungi</taxon>
        <taxon>Dikarya</taxon>
        <taxon>Ascomycota</taxon>
        <taxon>Pezizomycotina</taxon>
        <taxon>Leotiomycetes</taxon>
        <taxon>Helotiales</taxon>
        <taxon>Sclerotiniaceae</taxon>
        <taxon>Botrytis</taxon>
    </lineage>
</organism>
<dbReference type="OrthoDB" id="4066896at2759"/>